<protein>
    <recommendedName>
        <fullName evidence="10">Elongation of very long chain fatty acids protein</fullName>
        <ecNumber evidence="10">2.3.1.199</ecNumber>
    </recommendedName>
    <alternativeName>
        <fullName evidence="10">Very-long-chain 3-oxoacyl-CoA synthase</fullName>
    </alternativeName>
</protein>
<evidence type="ECO:0000313" key="12">
    <source>
        <dbReference type="Proteomes" id="UP001487740"/>
    </source>
</evidence>
<keyword evidence="2 10" id="KW-0444">Lipid biosynthesis</keyword>
<feature type="transmembrane region" description="Helical" evidence="10">
    <location>
        <begin position="69"/>
        <end position="93"/>
    </location>
</feature>
<dbReference type="GO" id="GO:0009922">
    <property type="term" value="F:fatty acid elongase activity"/>
    <property type="evidence" value="ECO:0007669"/>
    <property type="project" value="UniProtKB-EC"/>
</dbReference>
<organism evidence="11 12">
    <name type="scientific">Scylla paramamosain</name>
    <name type="common">Mud crab</name>
    <dbReference type="NCBI Taxonomy" id="85552"/>
    <lineage>
        <taxon>Eukaryota</taxon>
        <taxon>Metazoa</taxon>
        <taxon>Ecdysozoa</taxon>
        <taxon>Arthropoda</taxon>
        <taxon>Crustacea</taxon>
        <taxon>Multicrustacea</taxon>
        <taxon>Malacostraca</taxon>
        <taxon>Eumalacostraca</taxon>
        <taxon>Eucarida</taxon>
        <taxon>Decapoda</taxon>
        <taxon>Pleocyemata</taxon>
        <taxon>Brachyura</taxon>
        <taxon>Eubrachyura</taxon>
        <taxon>Portunoidea</taxon>
        <taxon>Portunidae</taxon>
        <taxon>Portuninae</taxon>
        <taxon>Scylla</taxon>
    </lineage>
</organism>
<keyword evidence="12" id="KW-1185">Reference proteome</keyword>
<evidence type="ECO:0000256" key="8">
    <source>
        <dbReference type="ARBA" id="ARBA00023136"/>
    </source>
</evidence>
<dbReference type="EMBL" id="JARAKH010000018">
    <property type="protein sequence ID" value="KAK8394869.1"/>
    <property type="molecule type" value="Genomic_DNA"/>
</dbReference>
<feature type="transmembrane region" description="Helical" evidence="10">
    <location>
        <begin position="178"/>
        <end position="197"/>
    </location>
</feature>
<sequence>MEVVQEKLHRMKDLYDWSLSIADDRVKDWPLMSSPLPTLGLMAVYLTMVKVGPRVMQHRPPFQLRIPLIVYNLAIMLLNLYIGVELAIVSVRLRYSWFCQPVDYSTNPDEMRIAAALWWYYISKLVEFTDTLFFILRKKTNQLTFLHIYHHSTMFCLWWIGIKWVAGGSSFLAAMMNSFVHVVMYAYYGLSAFGPAVQKYLWWKKHITCIQLIQFTSAGVLGARAIVVGCDFPLWMQYALVVYMSSFIILFGQFYVQHYRLKQKKMKGSKNGTAGHQGGANGITHNGVASAKQHMANGVVRQDGQVLLIMCVVCAAQLTISTIHIGSRKIWEGGRRRGARGMLAALSLSKRTETRESDTFYKIGESATNHAGHHTEETRRRDELLTRPQRSEDVCVNLNN</sequence>
<dbReference type="GO" id="GO:0005789">
    <property type="term" value="C:endoplasmic reticulum membrane"/>
    <property type="evidence" value="ECO:0007669"/>
    <property type="project" value="TreeGrafter"/>
</dbReference>
<evidence type="ECO:0000256" key="5">
    <source>
        <dbReference type="ARBA" id="ARBA00022832"/>
    </source>
</evidence>
<evidence type="ECO:0000256" key="9">
    <source>
        <dbReference type="ARBA" id="ARBA00023160"/>
    </source>
</evidence>
<keyword evidence="8 10" id="KW-0472">Membrane</keyword>
<dbReference type="Pfam" id="PF01151">
    <property type="entry name" value="ELO"/>
    <property type="match status" value="1"/>
</dbReference>
<evidence type="ECO:0000256" key="3">
    <source>
        <dbReference type="ARBA" id="ARBA00022679"/>
    </source>
</evidence>
<evidence type="ECO:0000256" key="10">
    <source>
        <dbReference type="RuleBase" id="RU361115"/>
    </source>
</evidence>
<feature type="transmembrane region" description="Helical" evidence="10">
    <location>
        <begin position="235"/>
        <end position="256"/>
    </location>
</feature>
<evidence type="ECO:0000256" key="6">
    <source>
        <dbReference type="ARBA" id="ARBA00022989"/>
    </source>
</evidence>
<evidence type="ECO:0000256" key="1">
    <source>
        <dbReference type="ARBA" id="ARBA00004141"/>
    </source>
</evidence>
<dbReference type="PANTHER" id="PTHR11157">
    <property type="entry name" value="FATTY ACID ACYL TRANSFERASE-RELATED"/>
    <property type="match status" value="1"/>
</dbReference>
<dbReference type="GO" id="GO:0019367">
    <property type="term" value="P:fatty acid elongation, saturated fatty acid"/>
    <property type="evidence" value="ECO:0007669"/>
    <property type="project" value="TreeGrafter"/>
</dbReference>
<keyword evidence="5 10" id="KW-0276">Fatty acid metabolism</keyword>
<name>A0AAW0U5K6_SCYPA</name>
<keyword evidence="3 10" id="KW-0808">Transferase</keyword>
<dbReference type="GO" id="GO:0034626">
    <property type="term" value="P:fatty acid elongation, polyunsaturated fatty acid"/>
    <property type="evidence" value="ECO:0007669"/>
    <property type="project" value="TreeGrafter"/>
</dbReference>
<accession>A0AAW0U5K6</accession>
<reference evidence="11 12" key="1">
    <citation type="submission" date="2023-03" db="EMBL/GenBank/DDBJ databases">
        <title>High-quality genome of Scylla paramamosain provides insights in environmental adaptation.</title>
        <authorList>
            <person name="Zhang L."/>
        </authorList>
    </citation>
    <scope>NUCLEOTIDE SEQUENCE [LARGE SCALE GENOMIC DNA]</scope>
    <source>
        <strain evidence="11">LZ_2023a</strain>
        <tissue evidence="11">Muscle</tissue>
    </source>
</reference>
<dbReference type="PANTHER" id="PTHR11157:SF12">
    <property type="entry name" value="ELONGATION OF VERY LONG CHAIN FATTY ACIDS PROTEIN 4"/>
    <property type="match status" value="1"/>
</dbReference>
<dbReference type="GO" id="GO:0030148">
    <property type="term" value="P:sphingolipid biosynthetic process"/>
    <property type="evidence" value="ECO:0007669"/>
    <property type="project" value="TreeGrafter"/>
</dbReference>
<feature type="transmembrane region" description="Helical" evidence="10">
    <location>
        <begin position="113"/>
        <end position="136"/>
    </location>
</feature>
<comment type="subcellular location">
    <subcellularLocation>
        <location evidence="1">Membrane</location>
        <topology evidence="1">Multi-pass membrane protein</topology>
    </subcellularLocation>
</comment>
<feature type="transmembrane region" description="Helical" evidence="10">
    <location>
        <begin position="209"/>
        <end position="229"/>
    </location>
</feature>
<keyword evidence="6 10" id="KW-1133">Transmembrane helix</keyword>
<comment type="similarity">
    <text evidence="10">Belongs to the ELO family.</text>
</comment>
<dbReference type="EC" id="2.3.1.199" evidence="10"/>
<dbReference type="Proteomes" id="UP001487740">
    <property type="component" value="Unassembled WGS sequence"/>
</dbReference>
<evidence type="ECO:0000256" key="4">
    <source>
        <dbReference type="ARBA" id="ARBA00022692"/>
    </source>
</evidence>
<feature type="transmembrane region" description="Helical" evidence="10">
    <location>
        <begin position="148"/>
        <end position="166"/>
    </location>
</feature>
<proteinExistence type="inferred from homology"/>
<evidence type="ECO:0000256" key="2">
    <source>
        <dbReference type="ARBA" id="ARBA00022516"/>
    </source>
</evidence>
<dbReference type="InterPro" id="IPR002076">
    <property type="entry name" value="ELO_fam"/>
</dbReference>
<dbReference type="AlphaFoldDB" id="A0AAW0U5K6"/>
<comment type="caution">
    <text evidence="11">The sequence shown here is derived from an EMBL/GenBank/DDBJ whole genome shotgun (WGS) entry which is preliminary data.</text>
</comment>
<comment type="catalytic activity">
    <reaction evidence="10">
        <text>a very-long-chain acyl-CoA + malonyl-CoA + H(+) = a very-long-chain 3-oxoacyl-CoA + CO2 + CoA</text>
        <dbReference type="Rhea" id="RHEA:32727"/>
        <dbReference type="ChEBI" id="CHEBI:15378"/>
        <dbReference type="ChEBI" id="CHEBI:16526"/>
        <dbReference type="ChEBI" id="CHEBI:57287"/>
        <dbReference type="ChEBI" id="CHEBI:57384"/>
        <dbReference type="ChEBI" id="CHEBI:90725"/>
        <dbReference type="ChEBI" id="CHEBI:90736"/>
        <dbReference type="EC" id="2.3.1.199"/>
    </reaction>
</comment>
<gene>
    <name evidence="11" type="ORF">O3P69_005975</name>
</gene>
<keyword evidence="7 10" id="KW-0443">Lipid metabolism</keyword>
<dbReference type="GO" id="GO:0042761">
    <property type="term" value="P:very long-chain fatty acid biosynthetic process"/>
    <property type="evidence" value="ECO:0007669"/>
    <property type="project" value="TreeGrafter"/>
</dbReference>
<keyword evidence="4 10" id="KW-0812">Transmembrane</keyword>
<evidence type="ECO:0000313" key="11">
    <source>
        <dbReference type="EMBL" id="KAK8394869.1"/>
    </source>
</evidence>
<keyword evidence="9 10" id="KW-0275">Fatty acid biosynthesis</keyword>
<evidence type="ECO:0000256" key="7">
    <source>
        <dbReference type="ARBA" id="ARBA00023098"/>
    </source>
</evidence>
<dbReference type="GO" id="GO:0034625">
    <property type="term" value="P:fatty acid elongation, monounsaturated fatty acid"/>
    <property type="evidence" value="ECO:0007669"/>
    <property type="project" value="TreeGrafter"/>
</dbReference>